<proteinExistence type="predicted"/>
<comment type="caution">
    <text evidence="1">The sequence shown here is derived from an EMBL/GenBank/DDBJ whole genome shotgun (WGS) entry which is preliminary data.</text>
</comment>
<protein>
    <recommendedName>
        <fullName evidence="3">HAT C-terminal dimerisation domain-containing protein</fullName>
    </recommendedName>
</protein>
<evidence type="ECO:0000313" key="2">
    <source>
        <dbReference type="Proteomes" id="UP000037035"/>
    </source>
</evidence>
<dbReference type="OrthoDB" id="2505635at2759"/>
<name>A0A0L6UQQ2_9BASI</name>
<dbReference type="InterPro" id="IPR012337">
    <property type="entry name" value="RNaseH-like_sf"/>
</dbReference>
<dbReference type="PANTHER" id="PTHR23272:SF182">
    <property type="entry name" value="OS09G0381850 PROTEIN"/>
    <property type="match status" value="1"/>
</dbReference>
<dbReference type="STRING" id="27349.A0A0L6UQQ2"/>
<evidence type="ECO:0008006" key="3">
    <source>
        <dbReference type="Google" id="ProtNLM"/>
    </source>
</evidence>
<dbReference type="AlphaFoldDB" id="A0A0L6UQQ2"/>
<sequence length="86" mass="9903">MLILDFQTRWNSTYSMLCCAIKLQLACTTYCSPRGNTSKYSPNELEWEKVTQMTEFLAPLNDVTKILCCSKYPTLSMALQIYMSLI</sequence>
<organism evidence="1 2">
    <name type="scientific">Puccinia sorghi</name>
    <dbReference type="NCBI Taxonomy" id="27349"/>
    <lineage>
        <taxon>Eukaryota</taxon>
        <taxon>Fungi</taxon>
        <taxon>Dikarya</taxon>
        <taxon>Basidiomycota</taxon>
        <taxon>Pucciniomycotina</taxon>
        <taxon>Pucciniomycetes</taxon>
        <taxon>Pucciniales</taxon>
        <taxon>Pucciniaceae</taxon>
        <taxon>Puccinia</taxon>
    </lineage>
</organism>
<keyword evidence="2" id="KW-1185">Reference proteome</keyword>
<dbReference type="Proteomes" id="UP000037035">
    <property type="component" value="Unassembled WGS sequence"/>
</dbReference>
<dbReference type="EMBL" id="LAVV01009290">
    <property type="protein sequence ID" value="KNZ50853.1"/>
    <property type="molecule type" value="Genomic_DNA"/>
</dbReference>
<dbReference type="VEuPathDB" id="FungiDB:VP01_4209g2"/>
<gene>
    <name evidence="1" type="ORF">VP01_4209g2</name>
</gene>
<evidence type="ECO:0000313" key="1">
    <source>
        <dbReference type="EMBL" id="KNZ50853.1"/>
    </source>
</evidence>
<dbReference type="PANTHER" id="PTHR23272">
    <property type="entry name" value="BED FINGER-RELATED"/>
    <property type="match status" value="1"/>
</dbReference>
<reference evidence="1 2" key="1">
    <citation type="submission" date="2015-08" db="EMBL/GenBank/DDBJ databases">
        <title>Next Generation Sequencing and Analysis of the Genome of Puccinia sorghi L Schw, the Causal Agent of Maize Common Rust.</title>
        <authorList>
            <person name="Rochi L."/>
            <person name="Burguener G."/>
            <person name="Darino M."/>
            <person name="Turjanski A."/>
            <person name="Kreff E."/>
            <person name="Dieguez M.J."/>
            <person name="Sacco F."/>
        </authorList>
    </citation>
    <scope>NUCLEOTIDE SEQUENCE [LARGE SCALE GENOMIC DNA]</scope>
    <source>
        <strain evidence="1 2">RO10H11247</strain>
    </source>
</reference>
<dbReference type="SUPFAM" id="SSF53098">
    <property type="entry name" value="Ribonuclease H-like"/>
    <property type="match status" value="1"/>
</dbReference>
<accession>A0A0L6UQQ2</accession>